<protein>
    <submittedName>
        <fullName evidence="2">Uncharacterized protein</fullName>
    </submittedName>
</protein>
<evidence type="ECO:0000313" key="2">
    <source>
        <dbReference type="EnsemblMetazoa" id="CLYHEMP006678.1"/>
    </source>
</evidence>
<sequence length="244" mass="27830">MNSIQELHKTRRGSQKPALDLDHTQALNKNVAASVVNLTSAVNTSMLNLNAGEVSSHSLTNTTNVTDRENINPVNTETEAISISVAQPNFQTHIKGALLAMLVCLVTFAVVYLMEYDSINKIMRFYRRIDPDINSSTQEPEAWQTWMQQVYNWVINQVHELIKGFCSQSSHQDDLREGDNWLDYFSQKTCDFAKDVRFDCFWVPEQPAPEPTMTEKAFRYMNDAYQSLCYEHFGVPEPPASEPL</sequence>
<dbReference type="EnsemblMetazoa" id="CLYHEMT006678.1">
    <property type="protein sequence ID" value="CLYHEMP006678.1"/>
    <property type="gene ID" value="CLYHEMG006678"/>
</dbReference>
<organism evidence="2 3">
    <name type="scientific">Clytia hemisphaerica</name>
    <dbReference type="NCBI Taxonomy" id="252671"/>
    <lineage>
        <taxon>Eukaryota</taxon>
        <taxon>Metazoa</taxon>
        <taxon>Cnidaria</taxon>
        <taxon>Hydrozoa</taxon>
        <taxon>Hydroidolina</taxon>
        <taxon>Leptothecata</taxon>
        <taxon>Obeliida</taxon>
        <taxon>Clytiidae</taxon>
        <taxon>Clytia</taxon>
    </lineage>
</organism>
<keyword evidence="3" id="KW-1185">Reference proteome</keyword>
<keyword evidence="1" id="KW-1133">Transmembrane helix</keyword>
<name>A0A7M5VAY4_9CNID</name>
<dbReference type="AlphaFoldDB" id="A0A7M5VAY4"/>
<keyword evidence="1" id="KW-0812">Transmembrane</keyword>
<proteinExistence type="predicted"/>
<dbReference type="Proteomes" id="UP000594262">
    <property type="component" value="Unplaced"/>
</dbReference>
<keyword evidence="1" id="KW-0472">Membrane</keyword>
<reference evidence="2" key="1">
    <citation type="submission" date="2021-01" db="UniProtKB">
        <authorList>
            <consortium name="EnsemblMetazoa"/>
        </authorList>
    </citation>
    <scope>IDENTIFICATION</scope>
</reference>
<accession>A0A7M5VAY4</accession>
<evidence type="ECO:0000256" key="1">
    <source>
        <dbReference type="SAM" id="Phobius"/>
    </source>
</evidence>
<evidence type="ECO:0000313" key="3">
    <source>
        <dbReference type="Proteomes" id="UP000594262"/>
    </source>
</evidence>
<feature type="transmembrane region" description="Helical" evidence="1">
    <location>
        <begin position="96"/>
        <end position="114"/>
    </location>
</feature>